<organism evidence="8">
    <name type="scientific">Rosellinia necatrix</name>
    <name type="common">White root-rot fungus</name>
    <dbReference type="NCBI Taxonomy" id="77044"/>
    <lineage>
        <taxon>Eukaryota</taxon>
        <taxon>Fungi</taxon>
        <taxon>Dikarya</taxon>
        <taxon>Ascomycota</taxon>
        <taxon>Pezizomycotina</taxon>
        <taxon>Sordariomycetes</taxon>
        <taxon>Xylariomycetidae</taxon>
        <taxon>Xylariales</taxon>
        <taxon>Xylariaceae</taxon>
        <taxon>Rosellinia</taxon>
    </lineage>
</organism>
<gene>
    <name evidence="8" type="ORF">SAMD00023353_10900020</name>
</gene>
<evidence type="ECO:0000256" key="2">
    <source>
        <dbReference type="ARBA" id="ARBA00010790"/>
    </source>
</evidence>
<evidence type="ECO:0000259" key="6">
    <source>
        <dbReference type="Pfam" id="PF00732"/>
    </source>
</evidence>
<keyword evidence="3" id="KW-0285">Flavoprotein</keyword>
<keyword evidence="4" id="KW-0274">FAD</keyword>
<dbReference type="InterPro" id="IPR027424">
    <property type="entry name" value="Glucose_Oxidase_domain_2"/>
</dbReference>
<keyword evidence="9" id="KW-1185">Reference proteome</keyword>
<dbReference type="OrthoDB" id="269227at2759"/>
<name>A0A1S8ABN3_ROSNE</name>
<comment type="cofactor">
    <cofactor evidence="1">
        <name>FAD</name>
        <dbReference type="ChEBI" id="CHEBI:57692"/>
    </cofactor>
</comment>
<dbReference type="GO" id="GO:0044550">
    <property type="term" value="P:secondary metabolite biosynthetic process"/>
    <property type="evidence" value="ECO:0007669"/>
    <property type="project" value="TreeGrafter"/>
</dbReference>
<dbReference type="STRING" id="77044.A0A1S8ABN3"/>
<evidence type="ECO:0000256" key="4">
    <source>
        <dbReference type="ARBA" id="ARBA00022827"/>
    </source>
</evidence>
<dbReference type="Gene3D" id="3.30.560.10">
    <property type="entry name" value="Glucose Oxidase, domain 3"/>
    <property type="match status" value="1"/>
</dbReference>
<dbReference type="SUPFAM" id="SSF51905">
    <property type="entry name" value="FAD/NAD(P)-binding domain"/>
    <property type="match status" value="1"/>
</dbReference>
<dbReference type="EMBL" id="DF977554">
    <property type="protein sequence ID" value="GAW27332.1"/>
    <property type="molecule type" value="Genomic_DNA"/>
</dbReference>
<evidence type="ECO:0000256" key="1">
    <source>
        <dbReference type="ARBA" id="ARBA00001974"/>
    </source>
</evidence>
<evidence type="ECO:0000313" key="9">
    <source>
        <dbReference type="Proteomes" id="UP000054516"/>
    </source>
</evidence>
<dbReference type="PIRSF" id="PIRSF000137">
    <property type="entry name" value="Alcohol_oxidase"/>
    <property type="match status" value="1"/>
</dbReference>
<dbReference type="OMA" id="REMFYMQ"/>
<dbReference type="Gene3D" id="3.50.50.60">
    <property type="entry name" value="FAD/NAD(P)-binding domain"/>
    <property type="match status" value="1"/>
</dbReference>
<sequence length="447" mass="48430">MLSFFKRSYAYTPPQNAERPDNSSAAYVAEHWDAAGSPLKVSYASWVNPVSSWLRLGFEALGIPSIPSFYGGSLLGWSWLAVTLDPRTQVRSSAQDFLLEALIESPNLYVYKSTLARRILFDGTTATGVLVDSGGVTYNLTANREVIVSAGVMRSPQLLLVSGVGSEETLNKINVSLVADRPGVGQNLWDNVLVGPTFEVNIVTHSSLQNTSYLAQSIQEYNERRSGMLTNSGGDIAAFEKLNTGMVSTPTLEALNETFPADWPHIEYLILDAYFGTGNDSSPGVSDGKQYVASSVGLVATFSRGNVTVSTSDVSDNPVISPNWLLDPRDQDIAIAAFRRGRELFGTDVMSSIVVDEVYPGTQYTTDEQILSVIRESANSVYNAAGTNKMGIVDDPMAVVDSKARVIGVERLRVVDASIFPFLPPGQPSAIVYALAEKISEDIKRDQ</sequence>
<keyword evidence="5" id="KW-0560">Oxidoreductase</keyword>
<evidence type="ECO:0000256" key="5">
    <source>
        <dbReference type="ARBA" id="ARBA00023002"/>
    </source>
</evidence>
<dbReference type="PANTHER" id="PTHR11552:SF228">
    <property type="entry name" value="GLUCOSE-METHANOL-CHOLINE OXIDOREDUCTASE N-TERMINAL DOMAIN-CONTAINING PROTEIN"/>
    <property type="match status" value="1"/>
</dbReference>
<protein>
    <submittedName>
        <fullName evidence="8">Putative versicolorin b synthase</fullName>
    </submittedName>
</protein>
<dbReference type="InterPro" id="IPR007867">
    <property type="entry name" value="GMC_OxRtase_C"/>
</dbReference>
<dbReference type="Pfam" id="PF05199">
    <property type="entry name" value="GMC_oxred_C"/>
    <property type="match status" value="1"/>
</dbReference>
<feature type="domain" description="Glucose-methanol-choline oxidoreductase C-terminal" evidence="7">
    <location>
        <begin position="302"/>
        <end position="436"/>
    </location>
</feature>
<dbReference type="Gene3D" id="4.10.450.10">
    <property type="entry name" value="Glucose Oxidase, domain 2"/>
    <property type="match status" value="1"/>
</dbReference>
<dbReference type="Pfam" id="PF00732">
    <property type="entry name" value="GMC_oxred_N"/>
    <property type="match status" value="1"/>
</dbReference>
<dbReference type="Proteomes" id="UP000054516">
    <property type="component" value="Unassembled WGS sequence"/>
</dbReference>
<dbReference type="PANTHER" id="PTHR11552">
    <property type="entry name" value="GLUCOSE-METHANOL-CHOLINE GMC OXIDOREDUCTASE"/>
    <property type="match status" value="1"/>
</dbReference>
<proteinExistence type="inferred from homology"/>
<dbReference type="GO" id="GO:0050660">
    <property type="term" value="F:flavin adenine dinucleotide binding"/>
    <property type="evidence" value="ECO:0007669"/>
    <property type="project" value="InterPro"/>
</dbReference>
<evidence type="ECO:0000313" key="8">
    <source>
        <dbReference type="EMBL" id="GAW27332.1"/>
    </source>
</evidence>
<dbReference type="InterPro" id="IPR000172">
    <property type="entry name" value="GMC_OxRdtase_N"/>
</dbReference>
<comment type="similarity">
    <text evidence="2">Belongs to the GMC oxidoreductase family.</text>
</comment>
<dbReference type="GO" id="GO:0016614">
    <property type="term" value="F:oxidoreductase activity, acting on CH-OH group of donors"/>
    <property type="evidence" value="ECO:0007669"/>
    <property type="project" value="InterPro"/>
</dbReference>
<evidence type="ECO:0000256" key="3">
    <source>
        <dbReference type="ARBA" id="ARBA00022630"/>
    </source>
</evidence>
<evidence type="ECO:0000259" key="7">
    <source>
        <dbReference type="Pfam" id="PF05199"/>
    </source>
</evidence>
<dbReference type="InterPro" id="IPR012132">
    <property type="entry name" value="GMC_OxRdtase"/>
</dbReference>
<dbReference type="InterPro" id="IPR036188">
    <property type="entry name" value="FAD/NAD-bd_sf"/>
</dbReference>
<dbReference type="SUPFAM" id="SSF54373">
    <property type="entry name" value="FAD-linked reductases, C-terminal domain"/>
    <property type="match status" value="1"/>
</dbReference>
<feature type="domain" description="Glucose-methanol-choline oxidoreductase N-terminal" evidence="6">
    <location>
        <begin position="25"/>
        <end position="190"/>
    </location>
</feature>
<accession>A0A1S8ABN3</accession>
<dbReference type="AlphaFoldDB" id="A0A1S8ABN3"/>
<reference evidence="8" key="1">
    <citation type="submission" date="2016-03" db="EMBL/GenBank/DDBJ databases">
        <title>Draft genome sequence of Rosellinia necatrix.</title>
        <authorList>
            <person name="Kanematsu S."/>
        </authorList>
    </citation>
    <scope>NUCLEOTIDE SEQUENCE [LARGE SCALE GENOMIC DNA]</scope>
    <source>
        <strain evidence="8">W97</strain>
    </source>
</reference>